<sequence>MFPRVQCCWLATNVVRCLSRSMVHAELKEPTREVSAILPSNQLAIHFQPIVSLKQTSVVGLEALARPALMGVGQKFAKARKAGKLLELDRRCRLRAMEAYRDLNLPRSLRPFLFLNFETSLIDEGVEGSGALLEATEATGLEPSDIVIELNETKVQDTMTLKRFVERHRELGFLIAIDDLGSGHSNLPRIAELRPHIIKLDRSLIAGVDRDFFKQEMMKSLILLGKTIGTLVLAEGVETKAELDTCAAFGAEFFQGYHFARPKPAANLHLAALHPVLMEAARRQRVKAVAAIQARQVEGLDLINLARAGCEALRHIPAQIFDGALANWVGTNTMIEAAYVLDGDGLQISNTHLGQGLPPSRNRLFTPATRGTDHANKEYFFSLMDTGLHEHITDTYISLATGQRCRTVATRLEHASGTSFVLCIDQRLKP</sequence>
<dbReference type="CDD" id="cd01948">
    <property type="entry name" value="EAL"/>
    <property type="match status" value="1"/>
</dbReference>
<protein>
    <submittedName>
        <fullName evidence="2">EAL domain-containing protein</fullName>
    </submittedName>
</protein>
<dbReference type="InterPro" id="IPR029151">
    <property type="entry name" value="Sensor-like_sf"/>
</dbReference>
<dbReference type="InterPro" id="IPR035919">
    <property type="entry name" value="EAL_sf"/>
</dbReference>
<organism evidence="2 3">
    <name type="scientific">Cyanobium gracile UHCC 0139</name>
    <dbReference type="NCBI Taxonomy" id="3110308"/>
    <lineage>
        <taxon>Bacteria</taxon>
        <taxon>Bacillati</taxon>
        <taxon>Cyanobacteriota</taxon>
        <taxon>Cyanophyceae</taxon>
        <taxon>Synechococcales</taxon>
        <taxon>Prochlorococcaceae</taxon>
        <taxon>Cyanobium</taxon>
    </lineage>
</organism>
<reference evidence="2 3" key="1">
    <citation type="submission" date="2023-12" db="EMBL/GenBank/DDBJ databases">
        <title>Baltic Sea Cyanobacteria.</title>
        <authorList>
            <person name="Delbaje E."/>
            <person name="Fewer D.P."/>
            <person name="Shishido T.K."/>
        </authorList>
    </citation>
    <scope>NUCLEOTIDE SEQUENCE [LARGE SCALE GENOMIC DNA]</scope>
    <source>
        <strain evidence="2 3">UHCC 0139</strain>
    </source>
</reference>
<comment type="caution">
    <text evidence="2">The sequence shown here is derived from an EMBL/GenBank/DDBJ whole genome shotgun (WGS) entry which is preliminary data.</text>
</comment>
<dbReference type="PROSITE" id="PS50883">
    <property type="entry name" value="EAL"/>
    <property type="match status" value="1"/>
</dbReference>
<name>A0ABU5RVQ0_9CYAN</name>
<dbReference type="Gene3D" id="3.20.20.450">
    <property type="entry name" value="EAL domain"/>
    <property type="match status" value="1"/>
</dbReference>
<accession>A0ABU5RVQ0</accession>
<dbReference type="SUPFAM" id="SSF103190">
    <property type="entry name" value="Sensory domain-like"/>
    <property type="match status" value="1"/>
</dbReference>
<dbReference type="SMART" id="SM00052">
    <property type="entry name" value="EAL"/>
    <property type="match status" value="1"/>
</dbReference>
<keyword evidence="3" id="KW-1185">Reference proteome</keyword>
<gene>
    <name evidence="2" type="ORF">VB738_11335</name>
</gene>
<dbReference type="Pfam" id="PF00563">
    <property type="entry name" value="EAL"/>
    <property type="match status" value="1"/>
</dbReference>
<dbReference type="SUPFAM" id="SSF141868">
    <property type="entry name" value="EAL domain-like"/>
    <property type="match status" value="1"/>
</dbReference>
<dbReference type="RefSeq" id="WP_323305832.1">
    <property type="nucleotide sequence ID" value="NZ_JAYGHX010000006.1"/>
</dbReference>
<evidence type="ECO:0000313" key="3">
    <source>
        <dbReference type="Proteomes" id="UP001304461"/>
    </source>
</evidence>
<feature type="domain" description="EAL" evidence="1">
    <location>
        <begin position="27"/>
        <end position="276"/>
    </location>
</feature>
<evidence type="ECO:0000259" key="1">
    <source>
        <dbReference type="PROSITE" id="PS50883"/>
    </source>
</evidence>
<dbReference type="PANTHER" id="PTHR33121">
    <property type="entry name" value="CYCLIC DI-GMP PHOSPHODIESTERASE PDEF"/>
    <property type="match status" value="1"/>
</dbReference>
<proteinExistence type="predicted"/>
<dbReference type="Gene3D" id="3.30.450.20">
    <property type="entry name" value="PAS domain"/>
    <property type="match status" value="1"/>
</dbReference>
<dbReference type="PANTHER" id="PTHR33121:SF76">
    <property type="entry name" value="SIGNALING PROTEIN"/>
    <property type="match status" value="1"/>
</dbReference>
<dbReference type="EMBL" id="JAYGHX010000006">
    <property type="protein sequence ID" value="MEA5391849.1"/>
    <property type="molecule type" value="Genomic_DNA"/>
</dbReference>
<dbReference type="InterPro" id="IPR001633">
    <property type="entry name" value="EAL_dom"/>
</dbReference>
<dbReference type="Proteomes" id="UP001304461">
    <property type="component" value="Unassembled WGS sequence"/>
</dbReference>
<evidence type="ECO:0000313" key="2">
    <source>
        <dbReference type="EMBL" id="MEA5391849.1"/>
    </source>
</evidence>
<dbReference type="InterPro" id="IPR050706">
    <property type="entry name" value="Cyclic-di-GMP_PDE-like"/>
</dbReference>